<organism evidence="2 3">
    <name type="scientific">candidate division CSSED10-310 bacterium</name>
    <dbReference type="NCBI Taxonomy" id="2855610"/>
    <lineage>
        <taxon>Bacteria</taxon>
        <taxon>Bacteria division CSSED10-310</taxon>
    </lineage>
</organism>
<dbReference type="InterPro" id="IPR052701">
    <property type="entry name" value="GAG_Ulvan_Degrading_Sulfatases"/>
</dbReference>
<dbReference type="InterPro" id="IPR000917">
    <property type="entry name" value="Sulfatase_N"/>
</dbReference>
<dbReference type="SUPFAM" id="SSF53649">
    <property type="entry name" value="Alkaline phosphatase-like"/>
    <property type="match status" value="1"/>
</dbReference>
<evidence type="ECO:0000259" key="1">
    <source>
        <dbReference type="Pfam" id="PF00884"/>
    </source>
</evidence>
<sequence>MLKTPKISHFLFIIILATLLTLSVSTSDREALIQSGGGIKLLSLASRENQSQESQPLVFSLNDNLIPLKPPLKTTKVKGGKYTLALIETDFRASHYNVVEITLRVEAPRNKSRKIFRKRKKGLPSQDDSAPSIHFGWQCQADSKFPAYQKIVNLLVTSDENWKIYRFYPGENPLWRDRINGLCVEVSSFKRGVDIKEIRLFSHNSQLSQCPQRMKIGNQTRPATLIQPNCSLTQKKRLYLSSGLEFGMQLINFKTGSPEYKATFTLFIKSSWLTEQTLVEHTFTSQERSKVKIWKDFNVDLSSYKGKEVRLRWQFDISSSEEQSVPESLFFAVSQPYLTTAVSSECDPSLLLLSIDTLRADHLGCYGYPVATSPWIDWLSRQGATTFGCITPYPFTPPAHISLMTGLYASQHGAQFGSSMLSPFIPTLAEYFLSKGKLTTAVTGGAYVSPKNRLDKGFLNFDYSKWSIQSLEGRLLPWLKNHYQVPAFIFYHTYEVHDPFSYYKPITEYYYPQYQENLPDEIFVKDLRKNKQTREELEYIKALYDSGIRVTDDKLGSLFRFLKVKDIFNRTMIVFLSDHGEHFGERQLYGHNNSLEEALLHIPLIFSYPDRLSAGNVISSTISLTDIPAIVCELLKKRFPFIKAESKVLPILSDQGVSNSCLGYSELMLKSRQGLQQFYALKDNHFKYLVSKHNSQEQLFSLPTTEDPEDNVINEHHKQASVFRNKLNDMLEFFSNSVTTDAQEARIHDPAIRDQLRAMGYID</sequence>
<keyword evidence="3" id="KW-1185">Reference proteome</keyword>
<dbReference type="CDD" id="cd16148">
    <property type="entry name" value="sulfatase_like"/>
    <property type="match status" value="1"/>
</dbReference>
<evidence type="ECO:0000313" key="3">
    <source>
        <dbReference type="Proteomes" id="UP001594351"/>
    </source>
</evidence>
<dbReference type="EMBL" id="JBHPBY010000062">
    <property type="protein sequence ID" value="MFC1849844.1"/>
    <property type="molecule type" value="Genomic_DNA"/>
</dbReference>
<dbReference type="Gene3D" id="3.40.720.10">
    <property type="entry name" value="Alkaline Phosphatase, subunit A"/>
    <property type="match status" value="1"/>
</dbReference>
<comment type="caution">
    <text evidence="2">The sequence shown here is derived from an EMBL/GenBank/DDBJ whole genome shotgun (WGS) entry which is preliminary data.</text>
</comment>
<proteinExistence type="predicted"/>
<name>A0ABV6YUF5_UNCC1</name>
<feature type="domain" description="Sulfatase N-terminal" evidence="1">
    <location>
        <begin position="350"/>
        <end position="634"/>
    </location>
</feature>
<evidence type="ECO:0000313" key="2">
    <source>
        <dbReference type="EMBL" id="MFC1849844.1"/>
    </source>
</evidence>
<gene>
    <name evidence="2" type="ORF">ACFL27_06510</name>
</gene>
<dbReference type="PANTHER" id="PTHR43751">
    <property type="entry name" value="SULFATASE"/>
    <property type="match status" value="1"/>
</dbReference>
<dbReference type="PANTHER" id="PTHR43751:SF3">
    <property type="entry name" value="SULFATASE N-TERMINAL DOMAIN-CONTAINING PROTEIN"/>
    <property type="match status" value="1"/>
</dbReference>
<accession>A0ABV6YUF5</accession>
<protein>
    <submittedName>
        <fullName evidence="2">Sulfatase-like hydrolase/transferase</fullName>
    </submittedName>
</protein>
<dbReference type="InterPro" id="IPR017850">
    <property type="entry name" value="Alkaline_phosphatase_core_sf"/>
</dbReference>
<dbReference type="Proteomes" id="UP001594351">
    <property type="component" value="Unassembled WGS sequence"/>
</dbReference>
<dbReference type="Pfam" id="PF00884">
    <property type="entry name" value="Sulfatase"/>
    <property type="match status" value="1"/>
</dbReference>
<reference evidence="2 3" key="1">
    <citation type="submission" date="2024-09" db="EMBL/GenBank/DDBJ databases">
        <title>Laminarin stimulates single cell rates of sulfate reduction while oxygen inhibits transcriptomic activity in coastal marine sediment.</title>
        <authorList>
            <person name="Lindsay M."/>
            <person name="Orcutt B."/>
            <person name="Emerson D."/>
            <person name="Stepanauskas R."/>
            <person name="D'Angelo T."/>
        </authorList>
    </citation>
    <scope>NUCLEOTIDE SEQUENCE [LARGE SCALE GENOMIC DNA]</scope>
    <source>
        <strain evidence="2">SAG AM-311-K15</strain>
    </source>
</reference>